<gene>
    <name evidence="4" type="ORF">SAMN04489707_10557</name>
</gene>
<feature type="compositionally biased region" description="Low complexity" evidence="1">
    <location>
        <begin position="65"/>
        <end position="91"/>
    </location>
</feature>
<name>A0A1I7KK11_9BURK</name>
<feature type="chain" id="PRO_5010235283" description="DUF4124 domain-containing protein" evidence="2">
    <location>
        <begin position="35"/>
        <end position="159"/>
    </location>
</feature>
<proteinExistence type="predicted"/>
<protein>
    <recommendedName>
        <fullName evidence="3">DUF4124 domain-containing protein</fullName>
    </recommendedName>
</protein>
<evidence type="ECO:0000313" key="5">
    <source>
        <dbReference type="Proteomes" id="UP000183656"/>
    </source>
</evidence>
<dbReference type="Pfam" id="PF13511">
    <property type="entry name" value="DUF4124"/>
    <property type="match status" value="1"/>
</dbReference>
<evidence type="ECO:0000313" key="4">
    <source>
        <dbReference type="EMBL" id="SFU97798.1"/>
    </source>
</evidence>
<keyword evidence="2" id="KW-0732">Signal</keyword>
<accession>A0A1I7KK11</accession>
<dbReference type="Proteomes" id="UP000183656">
    <property type="component" value="Unassembled WGS sequence"/>
</dbReference>
<feature type="signal peptide" evidence="2">
    <location>
        <begin position="1"/>
        <end position="34"/>
    </location>
</feature>
<dbReference type="AlphaFoldDB" id="A0A1I7KK11"/>
<evidence type="ECO:0000256" key="1">
    <source>
        <dbReference type="SAM" id="MobiDB-lite"/>
    </source>
</evidence>
<feature type="domain" description="DUF4124" evidence="3">
    <location>
        <begin position="25"/>
        <end position="79"/>
    </location>
</feature>
<reference evidence="4 5" key="1">
    <citation type="submission" date="2016-10" db="EMBL/GenBank/DDBJ databases">
        <authorList>
            <person name="de Groot N.N."/>
        </authorList>
    </citation>
    <scope>NUCLEOTIDE SEQUENCE [LARGE SCALE GENOMIC DNA]</scope>
    <source>
        <strain evidence="4 5">R-24608</strain>
    </source>
</reference>
<dbReference type="STRING" id="343013.SAMN04489707_10557"/>
<dbReference type="RefSeq" id="WP_054257495.1">
    <property type="nucleotide sequence ID" value="NZ_CYIG01000042.1"/>
</dbReference>
<feature type="region of interest" description="Disordered" evidence="1">
    <location>
        <begin position="57"/>
        <end position="100"/>
    </location>
</feature>
<dbReference type="EMBL" id="FPBX01000055">
    <property type="protein sequence ID" value="SFU97798.1"/>
    <property type="molecule type" value="Genomic_DNA"/>
</dbReference>
<keyword evidence="5" id="KW-1185">Reference proteome</keyword>
<evidence type="ECO:0000259" key="3">
    <source>
        <dbReference type="Pfam" id="PF13511"/>
    </source>
</evidence>
<dbReference type="InterPro" id="IPR025392">
    <property type="entry name" value="DUF4124"/>
</dbReference>
<sequence>MFFAPLCIPPRARGKLFCIGLAVLAVASGPQVQAATIYQCKQAGGGVAFQEKPCAPSDAQSVLKPTTRTAPAQAAPAAQASRGTPAAPAAPEGDQAACHQAGRKVFDPSRPQELQHPQAALNLCRKAVPATQNANGQCLQACVQAWADEYQMKYALPRQ</sequence>
<evidence type="ECO:0000256" key="2">
    <source>
        <dbReference type="SAM" id="SignalP"/>
    </source>
</evidence>
<organism evidence="4 5">
    <name type="scientific">Paenacidovorax caeni</name>
    <dbReference type="NCBI Taxonomy" id="343013"/>
    <lineage>
        <taxon>Bacteria</taxon>
        <taxon>Pseudomonadati</taxon>
        <taxon>Pseudomonadota</taxon>
        <taxon>Betaproteobacteria</taxon>
        <taxon>Burkholderiales</taxon>
        <taxon>Comamonadaceae</taxon>
        <taxon>Paenacidovorax</taxon>
    </lineage>
</organism>